<sequence length="162" mass="17865">MQNAMKVTTPTDREIVITREFNAPRELVWDTMSKPELLKRWVLGPPGWEMTVCEEDARVGGKFRWAWSGPEGVSMSMHGVYREVSPPERCVRTEVFDMGCVPGGGEQLATLVLAELGERTALTITLLYDSKEARDGAVASGMEQGMAAGYERLDEILEGAAV</sequence>
<dbReference type="SUPFAM" id="SSF55961">
    <property type="entry name" value="Bet v1-like"/>
    <property type="match status" value="1"/>
</dbReference>
<dbReference type="KEGG" id="saci:Sinac_1871"/>
<evidence type="ECO:0000259" key="2">
    <source>
        <dbReference type="Pfam" id="PF08327"/>
    </source>
</evidence>
<dbReference type="HOGENOM" id="CLU_108923_6_1_0"/>
<dbReference type="Pfam" id="PF08327">
    <property type="entry name" value="AHSA1"/>
    <property type="match status" value="1"/>
</dbReference>
<dbReference type="CDD" id="cd07826">
    <property type="entry name" value="SRPBCC_CalC_Aha1-like_9"/>
    <property type="match status" value="1"/>
</dbReference>
<dbReference type="EMBL" id="CP003364">
    <property type="protein sequence ID" value="AGA26234.1"/>
    <property type="molecule type" value="Genomic_DNA"/>
</dbReference>
<reference evidence="3 4" key="1">
    <citation type="submission" date="2012-02" db="EMBL/GenBank/DDBJ databases">
        <title>Complete sequence of chromosome of Singulisphaera acidiphila DSM 18658.</title>
        <authorList>
            <consortium name="US DOE Joint Genome Institute (JGI-PGF)"/>
            <person name="Lucas S."/>
            <person name="Copeland A."/>
            <person name="Lapidus A."/>
            <person name="Glavina del Rio T."/>
            <person name="Dalin E."/>
            <person name="Tice H."/>
            <person name="Bruce D."/>
            <person name="Goodwin L."/>
            <person name="Pitluck S."/>
            <person name="Peters L."/>
            <person name="Ovchinnikova G."/>
            <person name="Chertkov O."/>
            <person name="Kyrpides N."/>
            <person name="Mavromatis K."/>
            <person name="Ivanova N."/>
            <person name="Brettin T."/>
            <person name="Detter J.C."/>
            <person name="Han C."/>
            <person name="Larimer F."/>
            <person name="Land M."/>
            <person name="Hauser L."/>
            <person name="Markowitz V."/>
            <person name="Cheng J.-F."/>
            <person name="Hugenholtz P."/>
            <person name="Woyke T."/>
            <person name="Wu D."/>
            <person name="Tindall B."/>
            <person name="Pomrenke H."/>
            <person name="Brambilla E."/>
            <person name="Klenk H.-P."/>
            <person name="Eisen J.A."/>
        </authorList>
    </citation>
    <scope>NUCLEOTIDE SEQUENCE [LARGE SCALE GENOMIC DNA]</scope>
    <source>
        <strain evidence="4">ATCC BAA-1392 / DSM 18658 / VKM B-2454 / MOB10</strain>
    </source>
</reference>
<dbReference type="eggNOG" id="COG3832">
    <property type="taxonomic scope" value="Bacteria"/>
</dbReference>
<dbReference type="Proteomes" id="UP000010798">
    <property type="component" value="Chromosome"/>
</dbReference>
<feature type="domain" description="Activator of Hsp90 ATPase homologue 1/2-like C-terminal" evidence="2">
    <location>
        <begin position="22"/>
        <end position="158"/>
    </location>
</feature>
<comment type="similarity">
    <text evidence="1">Belongs to the AHA1 family.</text>
</comment>
<dbReference type="Gene3D" id="3.30.530.20">
    <property type="match status" value="1"/>
</dbReference>
<dbReference type="InterPro" id="IPR013538">
    <property type="entry name" value="ASHA1/2-like_C"/>
</dbReference>
<dbReference type="STRING" id="886293.Sinac_1871"/>
<name>L0DA26_SINAD</name>
<dbReference type="AlphaFoldDB" id="L0DA26"/>
<gene>
    <name evidence="3" type="ordered locus">Sinac_1871</name>
</gene>
<evidence type="ECO:0000256" key="1">
    <source>
        <dbReference type="ARBA" id="ARBA00006817"/>
    </source>
</evidence>
<dbReference type="InterPro" id="IPR023393">
    <property type="entry name" value="START-like_dom_sf"/>
</dbReference>
<accession>L0DA26</accession>
<evidence type="ECO:0000313" key="4">
    <source>
        <dbReference type="Proteomes" id="UP000010798"/>
    </source>
</evidence>
<evidence type="ECO:0000313" key="3">
    <source>
        <dbReference type="EMBL" id="AGA26234.1"/>
    </source>
</evidence>
<protein>
    <recommendedName>
        <fullName evidence="2">Activator of Hsp90 ATPase homologue 1/2-like C-terminal domain-containing protein</fullName>
    </recommendedName>
</protein>
<keyword evidence="4" id="KW-1185">Reference proteome</keyword>
<proteinExistence type="inferred from homology"/>
<dbReference type="RefSeq" id="WP_015245401.1">
    <property type="nucleotide sequence ID" value="NC_019892.1"/>
</dbReference>
<dbReference type="OrthoDB" id="9805228at2"/>
<organism evidence="3 4">
    <name type="scientific">Singulisphaera acidiphila (strain ATCC BAA-1392 / DSM 18658 / VKM B-2454 / MOB10)</name>
    <dbReference type="NCBI Taxonomy" id="886293"/>
    <lineage>
        <taxon>Bacteria</taxon>
        <taxon>Pseudomonadati</taxon>
        <taxon>Planctomycetota</taxon>
        <taxon>Planctomycetia</taxon>
        <taxon>Isosphaerales</taxon>
        <taxon>Isosphaeraceae</taxon>
        <taxon>Singulisphaera</taxon>
    </lineage>
</organism>